<dbReference type="OrthoDB" id="581425at2"/>
<dbReference type="SUPFAM" id="SSF141868">
    <property type="entry name" value="EAL domain-like"/>
    <property type="match status" value="1"/>
</dbReference>
<protein>
    <submittedName>
        <fullName evidence="2">EAL domain-containing protein</fullName>
    </submittedName>
</protein>
<accession>A0A429Y225</accession>
<dbReference type="InterPro" id="IPR050706">
    <property type="entry name" value="Cyclic-di-GMP_PDE-like"/>
</dbReference>
<dbReference type="EMBL" id="QYTV02000003">
    <property type="protein sequence ID" value="RST75268.1"/>
    <property type="molecule type" value="Genomic_DNA"/>
</dbReference>
<gene>
    <name evidence="2" type="ORF">D4T97_008420</name>
</gene>
<dbReference type="GO" id="GO:0071111">
    <property type="term" value="F:cyclic-guanylate-specific phosphodiesterase activity"/>
    <property type="evidence" value="ECO:0007669"/>
    <property type="project" value="InterPro"/>
</dbReference>
<reference evidence="2" key="1">
    <citation type="submission" date="2018-12" db="EMBL/GenBank/DDBJ databases">
        <authorList>
            <person name="Sun L."/>
            <person name="Chen Z."/>
        </authorList>
    </citation>
    <scope>NUCLEOTIDE SEQUENCE [LARGE SCALE GENOMIC DNA]</scope>
    <source>
        <strain evidence="2">3-2-2</strain>
    </source>
</reference>
<comment type="caution">
    <text evidence="2">The sequence shown here is derived from an EMBL/GenBank/DDBJ whole genome shotgun (WGS) entry which is preliminary data.</text>
</comment>
<dbReference type="Proteomes" id="UP000287156">
    <property type="component" value="Unassembled WGS sequence"/>
</dbReference>
<feature type="domain" description="EAL" evidence="1">
    <location>
        <begin position="9"/>
        <end position="255"/>
    </location>
</feature>
<dbReference type="AlphaFoldDB" id="A0A429Y225"/>
<evidence type="ECO:0000313" key="3">
    <source>
        <dbReference type="Proteomes" id="UP000287156"/>
    </source>
</evidence>
<dbReference type="SMART" id="SM00052">
    <property type="entry name" value="EAL"/>
    <property type="match status" value="1"/>
</dbReference>
<dbReference type="PROSITE" id="PS50883">
    <property type="entry name" value="EAL"/>
    <property type="match status" value="1"/>
</dbReference>
<dbReference type="InterPro" id="IPR001633">
    <property type="entry name" value="EAL_dom"/>
</dbReference>
<dbReference type="CDD" id="cd01948">
    <property type="entry name" value="EAL"/>
    <property type="match status" value="1"/>
</dbReference>
<dbReference type="Pfam" id="PF00563">
    <property type="entry name" value="EAL"/>
    <property type="match status" value="1"/>
</dbReference>
<proteinExistence type="predicted"/>
<evidence type="ECO:0000259" key="1">
    <source>
        <dbReference type="PROSITE" id="PS50883"/>
    </source>
</evidence>
<dbReference type="PANTHER" id="PTHR33121:SF76">
    <property type="entry name" value="SIGNALING PROTEIN"/>
    <property type="match status" value="1"/>
</dbReference>
<sequence length="255" mass="29371">MGLPFFCEGRYKQLSISRFIELEQFYHFYQPIFDINNGIKIGHEMLLRSDIYPNPEIPFHLAKKEDQLYELDSRSIRKAISSYHTAGLSSEIGILFVNIYPSSILNPNFPSFINQIVAGNNVESQRLVLELSESEIIEDMKCLKKQISRLKKDGFLIALDDIGKGYSCIQSIIELEADYLKLDRYFAQDLHISKKKQEFIFHLKKFCENTRSQLILEGVELEEELEVAKALGISVAQGYFLGKPALLKRSFSKTQ</sequence>
<organism evidence="2 3">
    <name type="scientific">Siminovitchia acidinfaciens</name>
    <dbReference type="NCBI Taxonomy" id="2321395"/>
    <lineage>
        <taxon>Bacteria</taxon>
        <taxon>Bacillati</taxon>
        <taxon>Bacillota</taxon>
        <taxon>Bacilli</taxon>
        <taxon>Bacillales</taxon>
        <taxon>Bacillaceae</taxon>
        <taxon>Siminovitchia</taxon>
    </lineage>
</organism>
<dbReference type="Gene3D" id="3.20.20.450">
    <property type="entry name" value="EAL domain"/>
    <property type="match status" value="1"/>
</dbReference>
<dbReference type="InterPro" id="IPR035919">
    <property type="entry name" value="EAL_sf"/>
</dbReference>
<dbReference type="PANTHER" id="PTHR33121">
    <property type="entry name" value="CYCLIC DI-GMP PHOSPHODIESTERASE PDEF"/>
    <property type="match status" value="1"/>
</dbReference>
<name>A0A429Y225_9BACI</name>
<keyword evidence="3" id="KW-1185">Reference proteome</keyword>
<evidence type="ECO:0000313" key="2">
    <source>
        <dbReference type="EMBL" id="RST75268.1"/>
    </source>
</evidence>